<dbReference type="PANTHER" id="PTHR40396">
    <property type="entry name" value="ATPASE-LIKE PROTEIN"/>
    <property type="match status" value="1"/>
</dbReference>
<reference evidence="3" key="1">
    <citation type="submission" date="2012-11" db="EMBL/GenBank/DDBJ databases">
        <authorList>
            <person name="Lucero-Rivera Y.E."/>
            <person name="Tovar-Ramirez D."/>
        </authorList>
    </citation>
    <scope>NUCLEOTIDE SEQUENCE [LARGE SCALE GENOMIC DNA]</scope>
    <source>
        <strain evidence="3">Araruama</strain>
    </source>
</reference>
<evidence type="ECO:0000313" key="3">
    <source>
        <dbReference type="Proteomes" id="UP000189670"/>
    </source>
</evidence>
<evidence type="ECO:0000313" key="2">
    <source>
        <dbReference type="EMBL" id="ETR71520.1"/>
    </source>
</evidence>
<dbReference type="Proteomes" id="UP000189670">
    <property type="component" value="Unassembled WGS sequence"/>
</dbReference>
<dbReference type="GO" id="GO:0016887">
    <property type="term" value="F:ATP hydrolysis activity"/>
    <property type="evidence" value="ECO:0007669"/>
    <property type="project" value="InterPro"/>
</dbReference>
<proteinExistence type="predicted"/>
<keyword evidence="2" id="KW-0547">Nucleotide-binding</keyword>
<dbReference type="EMBL" id="ATBP01000258">
    <property type="protein sequence ID" value="ETR71520.1"/>
    <property type="molecule type" value="Genomic_DNA"/>
</dbReference>
<dbReference type="Gene3D" id="3.40.50.300">
    <property type="entry name" value="P-loop containing nucleotide triphosphate hydrolases"/>
    <property type="match status" value="2"/>
</dbReference>
<dbReference type="PIRSF" id="PIRSF029347">
    <property type="entry name" value="RecF"/>
    <property type="match status" value="1"/>
</dbReference>
<feature type="domain" description="ATPase AAA-type core" evidence="1">
    <location>
        <begin position="27"/>
        <end position="330"/>
    </location>
</feature>
<dbReference type="InterPro" id="IPR003959">
    <property type="entry name" value="ATPase_AAA_core"/>
</dbReference>
<name>A0A1V1P9M2_9BACT</name>
<comment type="caution">
    <text evidence="2">The sequence shown here is derived from an EMBL/GenBank/DDBJ whole genome shotgun (WGS) entry which is preliminary data.</text>
</comment>
<dbReference type="GO" id="GO:0005524">
    <property type="term" value="F:ATP binding"/>
    <property type="evidence" value="ECO:0007669"/>
    <property type="project" value="UniProtKB-KW"/>
</dbReference>
<keyword evidence="2" id="KW-0067">ATP-binding</keyword>
<dbReference type="InterPro" id="IPR014555">
    <property type="entry name" value="RecF-like"/>
</dbReference>
<dbReference type="InterPro" id="IPR027417">
    <property type="entry name" value="P-loop_NTPase"/>
</dbReference>
<evidence type="ECO:0000259" key="1">
    <source>
        <dbReference type="Pfam" id="PF13304"/>
    </source>
</evidence>
<sequence length="381" mass="43456">MSFFKYNLITINGYRRLYNTELRMRPLSVMIGENGAGKTSLLEVFSLLADSAKGKLQQSMSRLGGIQELLTIEKSNKISFGLSILGSDKHPIYYDVSLQPKGNSYEISSEKLYQKDQSFDYIQSTGTSIKYYNSETKRYITPNWAHSYLETSLSQVPKMYEISEIFRTHMASCQYYSANALSLGHDAPIRLPQKMQPVTDPGKNGEYLVSCLYHLRETSPELYEAIEDTLCTAFPGFKKLNFPPVATGTIAMTWTDKNYSIPLYSSQLSEGMLRFLWLVTILYCSESNSITLVDEPEVSLHPQLLCILSDIFREVSRKTHLFIATHSCRLIRFMRPSEVIVIDSENGQSQLKWADNLSLDNWLTEYNLDELWTMGRLGGKS</sequence>
<accession>A0A1V1P9M2</accession>
<organism evidence="2 3">
    <name type="scientific">Candidatus Magnetoglobus multicellularis str. Araruama</name>
    <dbReference type="NCBI Taxonomy" id="890399"/>
    <lineage>
        <taxon>Bacteria</taxon>
        <taxon>Pseudomonadati</taxon>
        <taxon>Thermodesulfobacteriota</taxon>
        <taxon>Desulfobacteria</taxon>
        <taxon>Desulfobacterales</taxon>
        <taxon>Desulfobacteraceae</taxon>
        <taxon>Candidatus Magnetoglobus</taxon>
    </lineage>
</organism>
<dbReference type="PANTHER" id="PTHR40396:SF1">
    <property type="entry name" value="ATPASE AAA-TYPE CORE DOMAIN-CONTAINING PROTEIN"/>
    <property type="match status" value="1"/>
</dbReference>
<gene>
    <name evidence="2" type="ORF">OMM_02428</name>
</gene>
<dbReference type="AlphaFoldDB" id="A0A1V1P9M2"/>
<dbReference type="SUPFAM" id="SSF52540">
    <property type="entry name" value="P-loop containing nucleoside triphosphate hydrolases"/>
    <property type="match status" value="1"/>
</dbReference>
<dbReference type="Pfam" id="PF13304">
    <property type="entry name" value="AAA_21"/>
    <property type="match status" value="1"/>
</dbReference>
<protein>
    <submittedName>
        <fullName evidence="2">ABC transport protein, ATP-binding subunit</fullName>
    </submittedName>
</protein>